<dbReference type="GO" id="GO:0043527">
    <property type="term" value="C:tRNA methyltransferase complex"/>
    <property type="evidence" value="ECO:0007669"/>
    <property type="project" value="UniProtKB-ARBA"/>
</dbReference>
<dbReference type="AlphaFoldDB" id="A0A0D2N5Y6"/>
<dbReference type="GO" id="GO:0032259">
    <property type="term" value="P:methylation"/>
    <property type="evidence" value="ECO:0007669"/>
    <property type="project" value="UniProtKB-KW"/>
</dbReference>
<evidence type="ECO:0000313" key="3">
    <source>
        <dbReference type="EMBL" id="KIZ07652.1"/>
    </source>
</evidence>
<dbReference type="SUPFAM" id="SSF53335">
    <property type="entry name" value="S-adenosyl-L-methionine-dependent methyltransferases"/>
    <property type="match status" value="1"/>
</dbReference>
<dbReference type="STRING" id="145388.A0A0D2N5Y6"/>
<feature type="domain" description="Ribosomal RNA large subunit methyltransferase K/L-like methyltransferase" evidence="2">
    <location>
        <begin position="23"/>
        <end position="125"/>
    </location>
</feature>
<dbReference type="InterPro" id="IPR000241">
    <property type="entry name" value="RlmKL-like_Mtase"/>
</dbReference>
<protein>
    <submittedName>
        <fullName evidence="3">Methyltransferase</fullName>
        <ecNumber evidence="3">2.1.1.-</ecNumber>
    </submittedName>
</protein>
<keyword evidence="4" id="KW-1185">Reference proteome</keyword>
<keyword evidence="3" id="KW-0489">Methyltransferase</keyword>
<dbReference type="Gene3D" id="3.40.50.150">
    <property type="entry name" value="Vaccinia Virus protein VP39"/>
    <property type="match status" value="1"/>
</dbReference>
<evidence type="ECO:0000256" key="1">
    <source>
        <dbReference type="SAM" id="MobiDB-lite"/>
    </source>
</evidence>
<evidence type="ECO:0000259" key="2">
    <source>
        <dbReference type="Pfam" id="PF01170"/>
    </source>
</evidence>
<dbReference type="RefSeq" id="XP_013906671.1">
    <property type="nucleotide sequence ID" value="XM_014051217.1"/>
</dbReference>
<dbReference type="InterPro" id="IPR002052">
    <property type="entry name" value="DNA_methylase_N6_adenine_CS"/>
</dbReference>
<dbReference type="InterPro" id="IPR029063">
    <property type="entry name" value="SAM-dependent_MTases_sf"/>
</dbReference>
<dbReference type="InterPro" id="IPR052663">
    <property type="entry name" value="RF_glutamine_MTase_cyano"/>
</dbReference>
<dbReference type="GeneID" id="25726409"/>
<dbReference type="GO" id="GO:0003676">
    <property type="term" value="F:nucleic acid binding"/>
    <property type="evidence" value="ECO:0007669"/>
    <property type="project" value="InterPro"/>
</dbReference>
<name>A0A0D2N5Y6_9CHLO</name>
<dbReference type="GO" id="GO:0008168">
    <property type="term" value="F:methyltransferase activity"/>
    <property type="evidence" value="ECO:0007669"/>
    <property type="project" value="UniProtKB-KW"/>
</dbReference>
<dbReference type="Pfam" id="PF01170">
    <property type="entry name" value="UPF0020"/>
    <property type="match status" value="1"/>
</dbReference>
<reference evidence="3 4" key="1">
    <citation type="journal article" date="2013" name="BMC Genomics">
        <title>Reconstruction of the lipid metabolism for the microalga Monoraphidium neglectum from its genome sequence reveals characteristics suitable for biofuel production.</title>
        <authorList>
            <person name="Bogen C."/>
            <person name="Al-Dilaimi A."/>
            <person name="Albersmeier A."/>
            <person name="Wichmann J."/>
            <person name="Grundmann M."/>
            <person name="Rupp O."/>
            <person name="Lauersen K.J."/>
            <person name="Blifernez-Klassen O."/>
            <person name="Kalinowski J."/>
            <person name="Goesmann A."/>
            <person name="Mussgnug J.H."/>
            <person name="Kruse O."/>
        </authorList>
    </citation>
    <scope>NUCLEOTIDE SEQUENCE [LARGE SCALE GENOMIC DNA]</scope>
    <source>
        <strain evidence="3 4">SAG 48.87</strain>
    </source>
</reference>
<accession>A0A0D2N5Y6</accession>
<gene>
    <name evidence="3" type="ORF">MNEG_0291</name>
</gene>
<dbReference type="PROSITE" id="PS00092">
    <property type="entry name" value="N6_MTASE"/>
    <property type="match status" value="1"/>
</dbReference>
<sequence>MAAAAIAANPSLAAAPWADLGTGSGALAIGLGTLLSKQQQLQQQQQHQHQHQQETEGAAAGSSPAVWAVDFSPSAAAYAAANAAACTPPGAVRVVVGSWWEPLGHLRGQLGGVLTNPPYIPRAQMEGLQREVGLHEPHSALDGGPGPGLDSIQVICAGAGEMLMDGGYIALETAGDDQAARVKSLLESSGDFEGAGVVADCYGVGRFVEARRRRR</sequence>
<dbReference type="PANTHER" id="PTHR47441:SF3">
    <property type="entry name" value="RELEASE FACTOR GLUTAMINE METHYLTRANSFERASE"/>
    <property type="match status" value="1"/>
</dbReference>
<dbReference type="PANTHER" id="PTHR47441">
    <property type="match status" value="1"/>
</dbReference>
<dbReference type="EC" id="2.1.1.-" evidence="3"/>
<proteinExistence type="predicted"/>
<feature type="region of interest" description="Disordered" evidence="1">
    <location>
        <begin position="40"/>
        <end position="61"/>
    </location>
</feature>
<dbReference type="EMBL" id="KK100241">
    <property type="protein sequence ID" value="KIZ07652.1"/>
    <property type="molecule type" value="Genomic_DNA"/>
</dbReference>
<dbReference type="KEGG" id="mng:MNEG_0291"/>
<dbReference type="Proteomes" id="UP000054498">
    <property type="component" value="Unassembled WGS sequence"/>
</dbReference>
<keyword evidence="3" id="KW-0808">Transferase</keyword>
<dbReference type="OrthoDB" id="269872at2759"/>
<organism evidence="3 4">
    <name type="scientific">Monoraphidium neglectum</name>
    <dbReference type="NCBI Taxonomy" id="145388"/>
    <lineage>
        <taxon>Eukaryota</taxon>
        <taxon>Viridiplantae</taxon>
        <taxon>Chlorophyta</taxon>
        <taxon>core chlorophytes</taxon>
        <taxon>Chlorophyceae</taxon>
        <taxon>CS clade</taxon>
        <taxon>Sphaeropleales</taxon>
        <taxon>Selenastraceae</taxon>
        <taxon>Monoraphidium</taxon>
    </lineage>
</organism>
<evidence type="ECO:0000313" key="4">
    <source>
        <dbReference type="Proteomes" id="UP000054498"/>
    </source>
</evidence>